<protein>
    <submittedName>
        <fullName evidence="1">Major capsid protein</fullName>
    </submittedName>
</protein>
<proteinExistence type="predicted"/>
<organism evidence="1 2">
    <name type="scientific">Enterococcus faecium</name>
    <name type="common">Streptococcus faecium</name>
    <dbReference type="NCBI Taxonomy" id="1352"/>
    <lineage>
        <taxon>Bacteria</taxon>
        <taxon>Bacillati</taxon>
        <taxon>Bacillota</taxon>
        <taxon>Bacilli</taxon>
        <taxon>Lactobacillales</taxon>
        <taxon>Enterococcaceae</taxon>
        <taxon>Enterococcus</taxon>
    </lineage>
</organism>
<reference evidence="1 2" key="1">
    <citation type="submission" date="2017-02" db="EMBL/GenBank/DDBJ databases">
        <title>Clonality and virulence of isolates of VRE in Hematopoietic Stem Cell Transplanted (HSCT) patients.</title>
        <authorList>
            <person name="Marchi A.P."/>
            <person name="Martins R.C."/>
            <person name="Marie S.K."/>
            <person name="Levin A.S."/>
            <person name="Costa S.F."/>
        </authorList>
    </citation>
    <scope>NUCLEOTIDE SEQUENCE [LARGE SCALE GENOMIC DNA]</scope>
    <source>
        <strain evidence="1 2">LIM1759</strain>
    </source>
</reference>
<dbReference type="Proteomes" id="UP000191171">
    <property type="component" value="Unassembled WGS sequence"/>
</dbReference>
<evidence type="ECO:0000313" key="1">
    <source>
        <dbReference type="EMBL" id="OOL58689.1"/>
    </source>
</evidence>
<feature type="non-terminal residue" evidence="1">
    <location>
        <position position="1"/>
    </location>
</feature>
<comment type="caution">
    <text evidence="1">The sequence shown here is derived from an EMBL/GenBank/DDBJ whole genome shotgun (WGS) entry which is preliminary data.</text>
</comment>
<dbReference type="AlphaFoldDB" id="A0A1S8IU16"/>
<dbReference type="InterPro" id="IPR020049">
    <property type="entry name" value="Major_capsid-like"/>
</dbReference>
<feature type="non-terminal residue" evidence="1">
    <location>
        <position position="96"/>
    </location>
</feature>
<evidence type="ECO:0000313" key="2">
    <source>
        <dbReference type="Proteomes" id="UP000191171"/>
    </source>
</evidence>
<sequence length="96" mass="10593">TIAAGVRYSRQEIRQAQMMGTSIDATKAEVARRTIAEKENSFVFVGDPKVNHKGVANAEGIQVINSAKTWKTMTSDEIVEQLRTSRAKITIIPGFK</sequence>
<name>A0A1S8IU16_ENTFC</name>
<gene>
    <name evidence="1" type="ORF">B1P95_21880</name>
</gene>
<accession>A0A1S8IU16</accession>
<dbReference type="Pfam" id="PF09950">
    <property type="entry name" value="Major_capside"/>
    <property type="match status" value="1"/>
</dbReference>
<dbReference type="EMBL" id="MVGJ01001229">
    <property type="protein sequence ID" value="OOL58689.1"/>
    <property type="molecule type" value="Genomic_DNA"/>
</dbReference>
<dbReference type="Gene3D" id="3.30.2400.30">
    <property type="match status" value="1"/>
</dbReference>